<dbReference type="InterPro" id="IPR004732">
    <property type="entry name" value="Transaldolase_2"/>
</dbReference>
<dbReference type="Proteomes" id="UP001501586">
    <property type="component" value="Unassembled WGS sequence"/>
</dbReference>
<dbReference type="PIRSF" id="PIRSF036915">
    <property type="entry name" value="Trnald_Bac_Plnt"/>
    <property type="match status" value="1"/>
</dbReference>
<feature type="active site" description="Schiff-base intermediate with substrate" evidence="11">
    <location>
        <position position="140"/>
    </location>
</feature>
<evidence type="ECO:0000256" key="9">
    <source>
        <dbReference type="ARBA" id="ARBA00023270"/>
    </source>
</evidence>
<evidence type="ECO:0000256" key="6">
    <source>
        <dbReference type="ARBA" id="ARBA00022490"/>
    </source>
</evidence>
<dbReference type="SUPFAM" id="SSF51569">
    <property type="entry name" value="Aldolase"/>
    <property type="match status" value="1"/>
</dbReference>
<name>A0ABP8ENU3_9MICO</name>
<evidence type="ECO:0000256" key="5">
    <source>
        <dbReference type="ARBA" id="ARBA00013151"/>
    </source>
</evidence>
<evidence type="ECO:0000313" key="12">
    <source>
        <dbReference type="EMBL" id="GAA4285472.1"/>
    </source>
</evidence>
<organism evidence="12 13">
    <name type="scientific">Brevibacterium daeguense</name>
    <dbReference type="NCBI Taxonomy" id="909936"/>
    <lineage>
        <taxon>Bacteria</taxon>
        <taxon>Bacillati</taxon>
        <taxon>Actinomycetota</taxon>
        <taxon>Actinomycetes</taxon>
        <taxon>Micrococcales</taxon>
        <taxon>Brevibacteriaceae</taxon>
        <taxon>Brevibacterium</taxon>
    </lineage>
</organism>
<comment type="pathway">
    <text evidence="3 11">Carbohydrate degradation; pentose phosphate pathway; D-glyceraldehyde 3-phosphate and beta-D-fructose 6-phosphate from D-ribose 5-phosphate and D-xylulose 5-phosphate (non-oxidative stage): step 2/3.</text>
</comment>
<reference evidence="13" key="1">
    <citation type="journal article" date="2019" name="Int. J. Syst. Evol. Microbiol.">
        <title>The Global Catalogue of Microorganisms (GCM) 10K type strain sequencing project: providing services to taxonomists for standard genome sequencing and annotation.</title>
        <authorList>
            <consortium name="The Broad Institute Genomics Platform"/>
            <consortium name="The Broad Institute Genome Sequencing Center for Infectious Disease"/>
            <person name="Wu L."/>
            <person name="Ma J."/>
        </authorList>
    </citation>
    <scope>NUCLEOTIDE SEQUENCE [LARGE SCALE GENOMIC DNA]</scope>
    <source>
        <strain evidence="13">JCM 17458</strain>
    </source>
</reference>
<evidence type="ECO:0000256" key="10">
    <source>
        <dbReference type="ARBA" id="ARBA00048810"/>
    </source>
</evidence>
<keyword evidence="13" id="KW-1185">Reference proteome</keyword>
<evidence type="ECO:0000256" key="8">
    <source>
        <dbReference type="ARBA" id="ARBA00023126"/>
    </source>
</evidence>
<dbReference type="InterPro" id="IPR001585">
    <property type="entry name" value="TAL/FSA"/>
</dbReference>
<dbReference type="Pfam" id="PF00923">
    <property type="entry name" value="TAL_FSA"/>
    <property type="match status" value="1"/>
</dbReference>
<comment type="subcellular location">
    <subcellularLocation>
        <location evidence="2 11">Cytoplasm</location>
    </subcellularLocation>
</comment>
<comment type="function">
    <text evidence="1 11">Transaldolase is important for the balance of metabolites in the pentose-phosphate pathway.</text>
</comment>
<keyword evidence="9 11" id="KW-0704">Schiff base</keyword>
<keyword evidence="8 11" id="KW-0570">Pentose shunt</keyword>
<evidence type="ECO:0000256" key="1">
    <source>
        <dbReference type="ARBA" id="ARBA00003518"/>
    </source>
</evidence>
<dbReference type="PROSITE" id="PS00958">
    <property type="entry name" value="TRANSALDOLASE_2"/>
    <property type="match status" value="1"/>
</dbReference>
<dbReference type="InterPro" id="IPR013785">
    <property type="entry name" value="Aldolase_TIM"/>
</dbReference>
<evidence type="ECO:0000256" key="11">
    <source>
        <dbReference type="HAMAP-Rule" id="MF_00493"/>
    </source>
</evidence>
<comment type="caution">
    <text evidence="12">The sequence shown here is derived from an EMBL/GenBank/DDBJ whole genome shotgun (WGS) entry which is preliminary data.</text>
</comment>
<dbReference type="HAMAP" id="MF_00493">
    <property type="entry name" value="Transaldolase_2"/>
    <property type="match status" value="1"/>
</dbReference>
<proteinExistence type="inferred from homology"/>
<comment type="catalytic activity">
    <reaction evidence="10 11">
        <text>D-sedoheptulose 7-phosphate + D-glyceraldehyde 3-phosphate = D-erythrose 4-phosphate + beta-D-fructose 6-phosphate</text>
        <dbReference type="Rhea" id="RHEA:17053"/>
        <dbReference type="ChEBI" id="CHEBI:16897"/>
        <dbReference type="ChEBI" id="CHEBI:57483"/>
        <dbReference type="ChEBI" id="CHEBI:57634"/>
        <dbReference type="ChEBI" id="CHEBI:59776"/>
        <dbReference type="EC" id="2.2.1.2"/>
    </reaction>
</comment>
<evidence type="ECO:0000256" key="4">
    <source>
        <dbReference type="ARBA" id="ARBA00008426"/>
    </source>
</evidence>
<keyword evidence="7 11" id="KW-0808">Transferase</keyword>
<accession>A0ABP8ENU3</accession>
<dbReference type="NCBIfam" id="TIGR00876">
    <property type="entry name" value="tal_mycobact"/>
    <property type="match status" value="1"/>
</dbReference>
<keyword evidence="6 11" id="KW-0963">Cytoplasm</keyword>
<sequence length="369" mass="39224">MNERLAQLSKAGVSVWLDDLSRSRISSGNLASLAADLGVVGVTTNPTIFAKALSDSDAYADQVAELARAGASVDAAIDALTTRDVAQAADVLAPVYEATRGYDGRVSIEVPPNVARDTEATVAYAKQLWAMIDRPNIMIKIPATLEGLPAITQVVAAGISVNVTLIFALGRYRKVVEAYLSGLERAREAGIDLSGIHSVASIFVSRVDSEVDRRLDEIGTPEALRLRGTAGLANCRLAYQIAEQLFSSERFEVLEAAGANRQRPLWASTGTKNPEYPDTLYVSELVAEGCVNTMPEATLQAFADHGEVAGDTIAGRYDAADEVFDSLAVLGLDYAEVMERLEAEGLQKFDASWAELVATVGTQLKGAGA</sequence>
<dbReference type="CDD" id="cd00955">
    <property type="entry name" value="Transaldolase_like"/>
    <property type="match status" value="1"/>
</dbReference>
<evidence type="ECO:0000256" key="7">
    <source>
        <dbReference type="ARBA" id="ARBA00022679"/>
    </source>
</evidence>
<dbReference type="RefSeq" id="WP_236863308.1">
    <property type="nucleotide sequence ID" value="NZ_BAABAZ010000012.1"/>
</dbReference>
<evidence type="ECO:0000256" key="2">
    <source>
        <dbReference type="ARBA" id="ARBA00004496"/>
    </source>
</evidence>
<dbReference type="NCBIfam" id="NF002881">
    <property type="entry name" value="PRK03343.1"/>
    <property type="match status" value="1"/>
</dbReference>
<gene>
    <name evidence="11 12" type="primary">tal</name>
    <name evidence="12" type="ORF">GCM10022261_30030</name>
</gene>
<dbReference type="Gene3D" id="3.20.20.70">
    <property type="entry name" value="Aldolase class I"/>
    <property type="match status" value="1"/>
</dbReference>
<evidence type="ECO:0000256" key="3">
    <source>
        <dbReference type="ARBA" id="ARBA00004857"/>
    </source>
</evidence>
<dbReference type="EC" id="2.2.1.2" evidence="5 11"/>
<comment type="similarity">
    <text evidence="4 11">Belongs to the transaldolase family. Type 2 subfamily.</text>
</comment>
<dbReference type="PANTHER" id="PTHR10683">
    <property type="entry name" value="TRANSALDOLASE"/>
    <property type="match status" value="1"/>
</dbReference>
<dbReference type="PROSITE" id="PS01054">
    <property type="entry name" value="TRANSALDOLASE_1"/>
    <property type="match status" value="1"/>
</dbReference>
<protein>
    <recommendedName>
        <fullName evidence="5 11">Transaldolase</fullName>
        <ecNumber evidence="5 11">2.2.1.2</ecNumber>
    </recommendedName>
</protein>
<dbReference type="EMBL" id="BAABAZ010000012">
    <property type="protein sequence ID" value="GAA4285472.1"/>
    <property type="molecule type" value="Genomic_DNA"/>
</dbReference>
<dbReference type="InterPro" id="IPR018225">
    <property type="entry name" value="Transaldolase_AS"/>
</dbReference>
<dbReference type="PANTHER" id="PTHR10683:SF31">
    <property type="entry name" value="TRANSALDOLASE"/>
    <property type="match status" value="1"/>
</dbReference>
<evidence type="ECO:0000313" key="13">
    <source>
        <dbReference type="Proteomes" id="UP001501586"/>
    </source>
</evidence>